<proteinExistence type="predicted"/>
<dbReference type="Proteomes" id="UP000722121">
    <property type="component" value="Unassembled WGS sequence"/>
</dbReference>
<comment type="caution">
    <text evidence="2">The sequence shown here is derived from an EMBL/GenBank/DDBJ whole genome shotgun (WGS) entry which is preliminary data.</text>
</comment>
<keyword evidence="1" id="KW-0732">Signal</keyword>
<evidence type="ECO:0000313" key="3">
    <source>
        <dbReference type="Proteomes" id="UP000722121"/>
    </source>
</evidence>
<name>A0ABS3APJ6_9BACT</name>
<sequence>MRTPGLLACLSLLAALCLLPSCHRREVLAKQERTSHPTLPAAPLSLALTSPYDAILTRYTLVTPPSGQTDQARPFFLILSNDLNVVDSLSGLDAWQVVVPSRPGMNYKFISEGDLWQILDDVVRLYPILKDTRPYLIGYGDGADAALWLVQRYRHRFQGIAFTGKGRSTNIYNLEGFPIVYFDEMESTTALGGPHLIQRLQARGNVHAFSVKGNGRDGAEAIINATPTTTVVNPYRFVDYRYARVEPWMRVLSKYNEKDPSQISGTVEEGVLKLNTFNIASIEFIKGKASLFPHVNTIEFLGALHNVPKEANTFILGSPHLDSLWKKKVDTPGGYHNFFRSEPLYLVYQNVGASEEFVAEALKTAEAIATMDFTGFPKISVTIPVIPLTLYDSGTLPPHRAILIGKPEMVEPYLHHSPGYLPTISKGTTPYAYGLIFPPERSYSLKLGMLLAAENREGLRALREHYTQAMALYSPYDMKVFGAALGRYDITSKTTFDSFWSTPIDREHVIIEIPVQQHIAWEKVLRKAIIDAAGISAFLLPSLTNENLSPPQTLSYSTLADFLPNKLLAVVELKGEKGARIGNRMIDSMPSLLLVGLESVTEESPPSYRPRFASEKMKEKAIRFVVDAKTIEALSTKERQELNFYLLPFSLQEIVMNKITAAPHAFGRELLYTSQQITAME</sequence>
<evidence type="ECO:0000313" key="2">
    <source>
        <dbReference type="EMBL" id="MBN4066587.1"/>
    </source>
</evidence>
<gene>
    <name evidence="2" type="ORF">JYU14_00695</name>
</gene>
<dbReference type="SUPFAM" id="SSF53474">
    <property type="entry name" value="alpha/beta-Hydrolases"/>
    <property type="match status" value="1"/>
</dbReference>
<keyword evidence="3" id="KW-1185">Reference proteome</keyword>
<feature type="signal peptide" evidence="1">
    <location>
        <begin position="1"/>
        <end position="29"/>
    </location>
</feature>
<keyword evidence="2" id="KW-0378">Hydrolase</keyword>
<dbReference type="InterPro" id="IPR029058">
    <property type="entry name" value="AB_hydrolase_fold"/>
</dbReference>
<feature type="chain" id="PRO_5046266951" evidence="1">
    <location>
        <begin position="30"/>
        <end position="681"/>
    </location>
</feature>
<reference evidence="2 3" key="1">
    <citation type="submission" date="2021-02" db="EMBL/GenBank/DDBJ databases">
        <title>Activity-based single-cell genomes from oceanic crustal fluid captures similar information to metagenomic and metatranscriptomic surveys with orders of magnitude less sampling.</title>
        <authorList>
            <person name="D'Angelo T.S."/>
            <person name="Orcutt B.N."/>
        </authorList>
    </citation>
    <scope>NUCLEOTIDE SEQUENCE [LARGE SCALE GENOMIC DNA]</scope>
    <source>
        <strain evidence="2">AH-315-G07</strain>
    </source>
</reference>
<protein>
    <submittedName>
        <fullName evidence="2">Alpha/beta hydrolase</fullName>
    </submittedName>
</protein>
<organism evidence="2 3">
    <name type="scientific">Simkania negevensis</name>
    <dbReference type="NCBI Taxonomy" id="83561"/>
    <lineage>
        <taxon>Bacteria</taxon>
        <taxon>Pseudomonadati</taxon>
        <taxon>Chlamydiota</taxon>
        <taxon>Chlamydiia</taxon>
        <taxon>Parachlamydiales</taxon>
        <taxon>Simkaniaceae</taxon>
        <taxon>Simkania</taxon>
    </lineage>
</organism>
<dbReference type="GO" id="GO:0016787">
    <property type="term" value="F:hydrolase activity"/>
    <property type="evidence" value="ECO:0007669"/>
    <property type="project" value="UniProtKB-KW"/>
</dbReference>
<evidence type="ECO:0000256" key="1">
    <source>
        <dbReference type="SAM" id="SignalP"/>
    </source>
</evidence>
<accession>A0ABS3APJ6</accession>
<dbReference type="EMBL" id="JAFITR010000008">
    <property type="protein sequence ID" value="MBN4066587.1"/>
    <property type="molecule type" value="Genomic_DNA"/>
</dbReference>